<dbReference type="Proteomes" id="UP001281447">
    <property type="component" value="Unassembled WGS sequence"/>
</dbReference>
<evidence type="ECO:0000313" key="1">
    <source>
        <dbReference type="EMBL" id="MDY0394647.1"/>
    </source>
</evidence>
<dbReference type="Gene3D" id="3.40.50.880">
    <property type="match status" value="1"/>
</dbReference>
<dbReference type="PANTHER" id="PTHR12969">
    <property type="entry name" value="NGD5/OSM-6/IFT52"/>
    <property type="match status" value="1"/>
</dbReference>
<comment type="caution">
    <text evidence="1">The sequence shown here is derived from an EMBL/GenBank/DDBJ whole genome shotgun (WGS) entry which is preliminary data.</text>
</comment>
<dbReference type="PANTHER" id="PTHR12969:SF7">
    <property type="entry name" value="INTRAFLAGELLAR TRANSPORT PROTEIN 52 HOMOLOG"/>
    <property type="match status" value="1"/>
</dbReference>
<sequence length="260" mass="28066">MALFLHQGEVQAEGAPPITSIDAPAPFLEPTVVNDNNDSKVLFDNTHGQTAGAADWVINGGFSDFGQAIADEGYHVKELRQATPITYNDLKDYQVFVIPEANIPFKDSEQNAILQFVNNGGSVFFIGDHYNADRNLNRWDATEVFNGYRRGAYDDPTKGMSSEEANSEAMQDVSSSDWLSDNFGIRFRFNALGDAVASDVVPADDSFGITENVSTVAIHAGATLAITDPTKVKGIVYAPEGVDAWGNAVDQGVYFNGGAR</sequence>
<proteinExistence type="predicted"/>
<keyword evidence="2" id="KW-1185">Reference proteome</keyword>
<organism evidence="1 2">
    <name type="scientific">Tigheibacillus halophilus</name>
    <dbReference type="NCBI Taxonomy" id="361280"/>
    <lineage>
        <taxon>Bacteria</taxon>
        <taxon>Bacillati</taxon>
        <taxon>Bacillota</taxon>
        <taxon>Bacilli</taxon>
        <taxon>Bacillales</taxon>
        <taxon>Bacillaceae</taxon>
        <taxon>Tigheibacillus</taxon>
    </lineage>
</organism>
<evidence type="ECO:0008006" key="3">
    <source>
        <dbReference type="Google" id="ProtNLM"/>
    </source>
</evidence>
<protein>
    <recommendedName>
        <fullName evidence="3">DNA-binding protein</fullName>
    </recommendedName>
</protein>
<accession>A0ABU5C5P6</accession>
<reference evidence="1 2" key="1">
    <citation type="submission" date="2023-10" db="EMBL/GenBank/DDBJ databases">
        <title>Virgibacillus halophilus 5B73C genome.</title>
        <authorList>
            <person name="Miliotis G."/>
            <person name="Sengupta P."/>
            <person name="Hameed A."/>
            <person name="Chuvochina M."/>
            <person name="Mcdonagh F."/>
            <person name="Simpson A.C."/>
            <person name="Singh N.K."/>
            <person name="Rekha P.D."/>
            <person name="Raman K."/>
            <person name="Hugenholtz P."/>
            <person name="Venkateswaran K."/>
        </authorList>
    </citation>
    <scope>NUCLEOTIDE SEQUENCE [LARGE SCALE GENOMIC DNA]</scope>
    <source>
        <strain evidence="1 2">5B73C</strain>
    </source>
</reference>
<dbReference type="InterPro" id="IPR029062">
    <property type="entry name" value="Class_I_gatase-like"/>
</dbReference>
<dbReference type="InterPro" id="IPR039975">
    <property type="entry name" value="IFT52"/>
</dbReference>
<dbReference type="SUPFAM" id="SSF52317">
    <property type="entry name" value="Class I glutamine amidotransferase-like"/>
    <property type="match status" value="1"/>
</dbReference>
<evidence type="ECO:0000313" key="2">
    <source>
        <dbReference type="Proteomes" id="UP001281447"/>
    </source>
</evidence>
<dbReference type="EMBL" id="JAWDIP010000003">
    <property type="protein sequence ID" value="MDY0394647.1"/>
    <property type="molecule type" value="Genomic_DNA"/>
</dbReference>
<gene>
    <name evidence="1" type="ORF">RWE15_09540</name>
</gene>
<name>A0ABU5C5P6_9BACI</name>